<comment type="caution">
    <text evidence="1">The sequence shown here is derived from an EMBL/GenBank/DDBJ whole genome shotgun (WGS) entry which is preliminary data.</text>
</comment>
<proteinExistence type="predicted"/>
<gene>
    <name evidence="1" type="ORF">SmJEL517_g00993</name>
</gene>
<accession>A0A507C839</accession>
<dbReference type="Proteomes" id="UP000319731">
    <property type="component" value="Unassembled WGS sequence"/>
</dbReference>
<evidence type="ECO:0000313" key="2">
    <source>
        <dbReference type="Proteomes" id="UP000319731"/>
    </source>
</evidence>
<keyword evidence="2" id="KW-1185">Reference proteome</keyword>
<sequence length="145" mass="16062">MVGLTIQPKPKVQLATDLPVSDVLYVSKACWDGLVLKGAQRPPQPQVIISLTLARWPSVIPWKDDSPQDDLPNTITAYACQLPPKTDPRTPTCFLPVEFLRNHSVFEQDLQLDAVDIEPTALLELEEIILGALDEDSYIQATDGE</sequence>
<organism evidence="1 2">
    <name type="scientific">Synchytrium microbalum</name>
    <dbReference type="NCBI Taxonomy" id="1806994"/>
    <lineage>
        <taxon>Eukaryota</taxon>
        <taxon>Fungi</taxon>
        <taxon>Fungi incertae sedis</taxon>
        <taxon>Chytridiomycota</taxon>
        <taxon>Chytridiomycota incertae sedis</taxon>
        <taxon>Chytridiomycetes</taxon>
        <taxon>Synchytriales</taxon>
        <taxon>Synchytriaceae</taxon>
        <taxon>Synchytrium</taxon>
    </lineage>
</organism>
<dbReference type="AlphaFoldDB" id="A0A507C839"/>
<dbReference type="EMBL" id="QEAO01000003">
    <property type="protein sequence ID" value="TPX37217.1"/>
    <property type="molecule type" value="Genomic_DNA"/>
</dbReference>
<dbReference type="GeneID" id="42002218"/>
<reference evidence="1 2" key="1">
    <citation type="journal article" date="2019" name="Sci. Rep.">
        <title>Comparative genomics of chytrid fungi reveal insights into the obligate biotrophic and pathogenic lifestyle of Synchytrium endobioticum.</title>
        <authorList>
            <person name="van de Vossenberg B.T.L.H."/>
            <person name="Warris S."/>
            <person name="Nguyen H.D.T."/>
            <person name="van Gent-Pelzer M.P.E."/>
            <person name="Joly D.L."/>
            <person name="van de Geest H.C."/>
            <person name="Bonants P.J.M."/>
            <person name="Smith D.S."/>
            <person name="Levesque C.A."/>
            <person name="van der Lee T.A.J."/>
        </authorList>
    </citation>
    <scope>NUCLEOTIDE SEQUENCE [LARGE SCALE GENOMIC DNA]</scope>
    <source>
        <strain evidence="1 2">JEL517</strain>
    </source>
</reference>
<protein>
    <submittedName>
        <fullName evidence="1">Uncharacterized protein</fullName>
    </submittedName>
</protein>
<dbReference type="RefSeq" id="XP_031027287.1">
    <property type="nucleotide sequence ID" value="XM_031166921.1"/>
</dbReference>
<name>A0A507C839_9FUNG</name>
<evidence type="ECO:0000313" key="1">
    <source>
        <dbReference type="EMBL" id="TPX37217.1"/>
    </source>
</evidence>